<gene>
    <name evidence="1" type="ORF">ABC969_12410</name>
</gene>
<evidence type="ECO:0000313" key="2">
    <source>
        <dbReference type="Proteomes" id="UP001404104"/>
    </source>
</evidence>
<keyword evidence="2" id="KW-1185">Reference proteome</keyword>
<reference evidence="1 2" key="1">
    <citation type="submission" date="2024-05" db="EMBL/GenBank/DDBJ databases">
        <authorList>
            <person name="Liu Q."/>
            <person name="Xin Y.-H."/>
        </authorList>
    </citation>
    <scope>NUCLEOTIDE SEQUENCE [LARGE SCALE GENOMIC DNA]</scope>
    <source>
        <strain evidence="1 2">CGMCC 1.15349</strain>
    </source>
</reference>
<evidence type="ECO:0000313" key="1">
    <source>
        <dbReference type="EMBL" id="MEN2787218.1"/>
    </source>
</evidence>
<comment type="caution">
    <text evidence="1">The sequence shown here is derived from an EMBL/GenBank/DDBJ whole genome shotgun (WGS) entry which is preliminary data.</text>
</comment>
<protein>
    <submittedName>
        <fullName evidence="1">Uncharacterized protein</fullName>
    </submittedName>
</protein>
<dbReference type="RefSeq" id="WP_345865329.1">
    <property type="nucleotide sequence ID" value="NZ_JBDIMF010000005.1"/>
</dbReference>
<name>A0ABU9XUI2_9SPHN</name>
<dbReference type="EMBL" id="JBDIMF010000005">
    <property type="protein sequence ID" value="MEN2787218.1"/>
    <property type="molecule type" value="Genomic_DNA"/>
</dbReference>
<dbReference type="Proteomes" id="UP001404104">
    <property type="component" value="Unassembled WGS sequence"/>
</dbReference>
<accession>A0ABU9XUI2</accession>
<organism evidence="1 2">
    <name type="scientific">Sphingomonas qilianensis</name>
    <dbReference type="NCBI Taxonomy" id="1736690"/>
    <lineage>
        <taxon>Bacteria</taxon>
        <taxon>Pseudomonadati</taxon>
        <taxon>Pseudomonadota</taxon>
        <taxon>Alphaproteobacteria</taxon>
        <taxon>Sphingomonadales</taxon>
        <taxon>Sphingomonadaceae</taxon>
        <taxon>Sphingomonas</taxon>
    </lineage>
</organism>
<proteinExistence type="predicted"/>
<sequence>MSGFSQAQLDALFAAILVNDVVDAAVQLPPAIRLDYPTGHLADGFALSRQLWETGFDRGALIAMATKLGREGTIDATEQLWFKHVRAKFKHLRFAFVLYGVEHRCPPTFKAVTTSMGHLQDAFRNGRPGAVTRQAVLLRLLLARMPLAVLGREIIRMKPSDSADFRRFTLGQIGELRAMLAADRVTGHQFHVARKIVSRQVSFHDDMRTIHPSPEHLALSRYLSAINGLMGQYHDGLVLRKVSGELDYARETFAFPPDIRARLLALVGGYPS</sequence>